<evidence type="ECO:0000313" key="3">
    <source>
        <dbReference type="Proteomes" id="UP000245119"/>
    </source>
</evidence>
<evidence type="ECO:0000313" key="2">
    <source>
        <dbReference type="EMBL" id="PVD25281.1"/>
    </source>
</evidence>
<reference evidence="2 3" key="1">
    <citation type="submission" date="2018-04" db="EMBL/GenBank/DDBJ databases">
        <title>The genome of golden apple snail Pomacea canaliculata provides insight into stress tolerance and invasive adaptation.</title>
        <authorList>
            <person name="Liu C."/>
            <person name="Liu B."/>
            <person name="Ren Y."/>
            <person name="Zhang Y."/>
            <person name="Wang H."/>
            <person name="Li S."/>
            <person name="Jiang F."/>
            <person name="Yin L."/>
            <person name="Zhang G."/>
            <person name="Qian W."/>
            <person name="Fan W."/>
        </authorList>
    </citation>
    <scope>NUCLEOTIDE SEQUENCE [LARGE SCALE GENOMIC DNA]</scope>
    <source>
        <strain evidence="2">SZHN2017</strain>
        <tissue evidence="2">Muscle</tissue>
    </source>
</reference>
<protein>
    <submittedName>
        <fullName evidence="2">Uncharacterized protein</fullName>
    </submittedName>
</protein>
<comment type="caution">
    <text evidence="2">The sequence shown here is derived from an EMBL/GenBank/DDBJ whole genome shotgun (WGS) entry which is preliminary data.</text>
</comment>
<accession>A0A2T7NVT3</accession>
<dbReference type="EMBL" id="PZQS01000009">
    <property type="protein sequence ID" value="PVD25281.1"/>
    <property type="molecule type" value="Genomic_DNA"/>
</dbReference>
<dbReference type="AlphaFoldDB" id="A0A2T7NVT3"/>
<evidence type="ECO:0000256" key="1">
    <source>
        <dbReference type="SAM" id="MobiDB-lite"/>
    </source>
</evidence>
<gene>
    <name evidence="2" type="ORF">C0Q70_15781</name>
</gene>
<organism evidence="2 3">
    <name type="scientific">Pomacea canaliculata</name>
    <name type="common">Golden apple snail</name>
    <dbReference type="NCBI Taxonomy" id="400727"/>
    <lineage>
        <taxon>Eukaryota</taxon>
        <taxon>Metazoa</taxon>
        <taxon>Spiralia</taxon>
        <taxon>Lophotrochozoa</taxon>
        <taxon>Mollusca</taxon>
        <taxon>Gastropoda</taxon>
        <taxon>Caenogastropoda</taxon>
        <taxon>Architaenioglossa</taxon>
        <taxon>Ampullarioidea</taxon>
        <taxon>Ampullariidae</taxon>
        <taxon>Pomacea</taxon>
    </lineage>
</organism>
<name>A0A2T7NVT3_POMCA</name>
<keyword evidence="3" id="KW-1185">Reference proteome</keyword>
<sequence length="136" mass="14107">MPAVATVDNAGMARVRPDTLVTRVHTNVELMRLARTATAAVDSVRTTRSVTTSTASAPKAVPLGGPNPRVMRSVLEGFSGTTAAMSAGTASTTTTAITKPVSALQDAPLATKAALVNVRYRRRCIQDQTVVSLVTG</sequence>
<feature type="region of interest" description="Disordered" evidence="1">
    <location>
        <begin position="49"/>
        <end position="68"/>
    </location>
</feature>
<dbReference type="Proteomes" id="UP000245119">
    <property type="component" value="Linkage Group LG9"/>
</dbReference>
<proteinExistence type="predicted"/>